<evidence type="ECO:0000256" key="1">
    <source>
        <dbReference type="SAM" id="MobiDB-lite"/>
    </source>
</evidence>
<name>A0A1Z5IXG5_9LACO</name>
<comment type="caution">
    <text evidence="2">The sequence shown here is derived from an EMBL/GenBank/DDBJ whole genome shotgun (WGS) entry which is preliminary data.</text>
</comment>
<dbReference type="EMBL" id="BCMI01000016">
    <property type="protein sequence ID" value="GAX06359.1"/>
    <property type="molecule type" value="Genomic_DNA"/>
</dbReference>
<organism evidence="2 3">
    <name type="scientific">Secundilactobacillus pentosiphilus</name>
    <dbReference type="NCBI Taxonomy" id="1714682"/>
    <lineage>
        <taxon>Bacteria</taxon>
        <taxon>Bacillati</taxon>
        <taxon>Bacillota</taxon>
        <taxon>Bacilli</taxon>
        <taxon>Lactobacillales</taxon>
        <taxon>Lactobacillaceae</taxon>
        <taxon>Secundilactobacillus</taxon>
    </lineage>
</organism>
<evidence type="ECO:0000313" key="3">
    <source>
        <dbReference type="Proteomes" id="UP000198414"/>
    </source>
</evidence>
<gene>
    <name evidence="2" type="ORF">IWT25_01703</name>
</gene>
<reference evidence="2 3" key="1">
    <citation type="submission" date="2015-11" db="EMBL/GenBank/DDBJ databases">
        <title>Draft genome sequences of new species of the genus Lactobacillus isolated from orchardgrass silage.</title>
        <authorList>
            <person name="Tohno M."/>
            <person name="Tanizawa Y."/>
            <person name="Arita M."/>
        </authorList>
    </citation>
    <scope>NUCLEOTIDE SEQUENCE [LARGE SCALE GENOMIC DNA]</scope>
    <source>
        <strain evidence="2 3">IWT25</strain>
    </source>
</reference>
<evidence type="ECO:0000313" key="2">
    <source>
        <dbReference type="EMBL" id="GAX06359.1"/>
    </source>
</evidence>
<protein>
    <recommendedName>
        <fullName evidence="4">Prevent-host-death protein</fullName>
    </recommendedName>
</protein>
<dbReference type="Gene3D" id="3.40.1620.10">
    <property type="entry name" value="YefM-like domain"/>
    <property type="match status" value="1"/>
</dbReference>
<sequence>METYTPTNFRKYQHTIFENLDKTKKPIEITTSRTKENGANKGYVLMTKDVYQQLIALQSEQVRQAEADIRHYALSHDPKTPENESEMEEWLNAD</sequence>
<dbReference type="Proteomes" id="UP000198414">
    <property type="component" value="Unassembled WGS sequence"/>
</dbReference>
<proteinExistence type="predicted"/>
<accession>A0A1Z5IXG5</accession>
<feature type="region of interest" description="Disordered" evidence="1">
    <location>
        <begin position="74"/>
        <end position="94"/>
    </location>
</feature>
<dbReference type="AlphaFoldDB" id="A0A1Z5IXG5"/>
<dbReference type="OrthoDB" id="2299413at2"/>
<evidence type="ECO:0008006" key="4">
    <source>
        <dbReference type="Google" id="ProtNLM"/>
    </source>
</evidence>
<feature type="compositionally biased region" description="Acidic residues" evidence="1">
    <location>
        <begin position="83"/>
        <end position="94"/>
    </location>
</feature>
<dbReference type="RefSeq" id="WP_089121402.1">
    <property type="nucleotide sequence ID" value="NZ_BCMI01000016.1"/>
</dbReference>